<organism evidence="1">
    <name type="scientific">uncultured marine virus</name>
    <dbReference type="NCBI Taxonomy" id="186617"/>
    <lineage>
        <taxon>Viruses</taxon>
        <taxon>environmental samples</taxon>
    </lineage>
</organism>
<evidence type="ECO:0000313" key="1">
    <source>
        <dbReference type="EMBL" id="AKH46485.1"/>
    </source>
</evidence>
<dbReference type="EMBL" id="KR029584">
    <property type="protein sequence ID" value="AKH46485.1"/>
    <property type="molecule type" value="Genomic_DNA"/>
</dbReference>
<name>A0A0F7L3K5_9VIRU</name>
<reference evidence="1" key="2">
    <citation type="submission" date="2015-03" db="EMBL/GenBank/DDBJ databases">
        <authorList>
            <person name="Chow C.-E.T."/>
            <person name="Winget D.M."/>
            <person name="White R.A.III."/>
            <person name="Hallam S.J."/>
            <person name="Suttle C.A."/>
        </authorList>
    </citation>
    <scope>NUCLEOTIDE SEQUENCE</scope>
    <source>
        <strain evidence="1">Anoxic3_9</strain>
    </source>
</reference>
<proteinExistence type="predicted"/>
<accession>A0A0F7L3K5</accession>
<protein>
    <submittedName>
        <fullName evidence="1">Uncharacterized protein</fullName>
    </submittedName>
</protein>
<sequence length="53" mass="5742">MFIFIPISPDLNRVNSGADMSNSRAKALPLPTFSSALSRTKSNIAIPCNLFCL</sequence>
<reference evidence="1" key="1">
    <citation type="journal article" date="2015" name="Front. Microbiol.">
        <title>Combining genomic sequencing methods to explore viral diversity and reveal potential virus-host interactions.</title>
        <authorList>
            <person name="Chow C.E."/>
            <person name="Winget D.M."/>
            <person name="White R.A.III."/>
            <person name="Hallam S.J."/>
            <person name="Suttle C.A."/>
        </authorList>
    </citation>
    <scope>NUCLEOTIDE SEQUENCE</scope>
    <source>
        <strain evidence="1">Anoxic3_9</strain>
    </source>
</reference>